<gene>
    <name evidence="2" type="ORF">B5F96_15245</name>
</gene>
<name>A0A9Q5X799_9BACT</name>
<dbReference type="RefSeq" id="WP_087375667.1">
    <property type="nucleotide sequence ID" value="NZ_NFIJ01000021.1"/>
</dbReference>
<reference evidence="3" key="1">
    <citation type="submission" date="2017-04" db="EMBL/GenBank/DDBJ databases">
        <title>Function of individual gut microbiota members based on whole genome sequencing of pure cultures obtained from chicken caecum.</title>
        <authorList>
            <person name="Medvecky M."/>
            <person name="Cejkova D."/>
            <person name="Polansky O."/>
            <person name="Karasova D."/>
            <person name="Kubasova T."/>
            <person name="Cizek A."/>
            <person name="Rychlik I."/>
        </authorList>
    </citation>
    <scope>NUCLEOTIDE SEQUENCE [LARGE SCALE GENOMIC DNA]</scope>
    <source>
        <strain evidence="3">An42</strain>
    </source>
</reference>
<dbReference type="PANTHER" id="PTHR47163">
    <property type="entry name" value="DDE_TNP_IS1595 DOMAIN-CONTAINING PROTEIN"/>
    <property type="match status" value="1"/>
</dbReference>
<comment type="caution">
    <text evidence="2">The sequence shown here is derived from an EMBL/GenBank/DDBJ whole genome shotgun (WGS) entry which is preliminary data.</text>
</comment>
<dbReference type="Pfam" id="PF12762">
    <property type="entry name" value="DDE_Tnp_IS1595"/>
    <property type="match status" value="1"/>
</dbReference>
<dbReference type="EMBL" id="NFIJ01000021">
    <property type="protein sequence ID" value="OUO03565.1"/>
    <property type="molecule type" value="Genomic_DNA"/>
</dbReference>
<dbReference type="InterPro" id="IPR053164">
    <property type="entry name" value="IS1016-like_transposase"/>
</dbReference>
<accession>A0A9Q5X799</accession>
<sequence>MFDFKSLPEFSKLFPDEQACITFLEKERWGDHVVSPFDPESKVYKCKGNRYKCKNTGKYFNVRTGTIFENSKVSLRKWMLACYFVVEMKRGVSSLQLSKIVGVTQKTAWFMLQRIHNCFSIEIKEPCLKGEIEVDETYIGGKNKNRHSKDKVKDAQGRSLKDKTPVFGTLQREGFVVAYVVTDTKGKTLLPLIYNTVHPNSTIYSDEWYAYNGIDKEKFDHQKVYHKKGAYVIGRRSTNTIEGYWSHLKKMISGTHFWVSRKHLQRYVDCESFRYNTKHLSESERFDVFLQNTKRRLRYSQLKKITA</sequence>
<dbReference type="Proteomes" id="UP000195975">
    <property type="component" value="Unassembled WGS sequence"/>
</dbReference>
<evidence type="ECO:0000313" key="3">
    <source>
        <dbReference type="Proteomes" id="UP000195975"/>
    </source>
</evidence>
<evidence type="ECO:0000313" key="2">
    <source>
        <dbReference type="EMBL" id="OUO03565.1"/>
    </source>
</evidence>
<dbReference type="NCBIfam" id="NF033547">
    <property type="entry name" value="transpos_IS1595"/>
    <property type="match status" value="1"/>
</dbReference>
<dbReference type="SMART" id="SM01126">
    <property type="entry name" value="DDE_Tnp_IS1595"/>
    <property type="match status" value="1"/>
</dbReference>
<dbReference type="AlphaFoldDB" id="A0A9Q5X799"/>
<proteinExistence type="predicted"/>
<dbReference type="InterPro" id="IPR024445">
    <property type="entry name" value="Tnp_ISXO2-like"/>
</dbReference>
<organism evidence="2 3">
    <name type="scientific">Parabacteroides johnsonii</name>
    <dbReference type="NCBI Taxonomy" id="387661"/>
    <lineage>
        <taxon>Bacteria</taxon>
        <taxon>Pseudomonadati</taxon>
        <taxon>Bacteroidota</taxon>
        <taxon>Bacteroidia</taxon>
        <taxon>Bacteroidales</taxon>
        <taxon>Tannerellaceae</taxon>
        <taxon>Parabacteroides</taxon>
    </lineage>
</organism>
<dbReference type="PANTHER" id="PTHR47163:SF2">
    <property type="entry name" value="SI:DKEY-17M8.2"/>
    <property type="match status" value="1"/>
</dbReference>
<feature type="domain" description="ISXO2-like transposase" evidence="1">
    <location>
        <begin position="127"/>
        <end position="276"/>
    </location>
</feature>
<protein>
    <submittedName>
        <fullName evidence="2">IS1595 family transposase</fullName>
    </submittedName>
</protein>
<evidence type="ECO:0000259" key="1">
    <source>
        <dbReference type="SMART" id="SM01126"/>
    </source>
</evidence>